<keyword evidence="4" id="KW-0732">Signal</keyword>
<keyword evidence="7" id="KW-0449">Lipoprotein</keyword>
<dbReference type="PANTHER" id="PTHR34992">
    <property type="entry name" value="HYPHAL ANASTAMOSIS-7 PROTEIN"/>
    <property type="match status" value="1"/>
</dbReference>
<dbReference type="Pfam" id="PF20238">
    <property type="entry name" value="BIM1-like_dom"/>
    <property type="match status" value="1"/>
</dbReference>
<evidence type="ECO:0000256" key="4">
    <source>
        <dbReference type="ARBA" id="ARBA00022729"/>
    </source>
</evidence>
<keyword evidence="9" id="KW-0812">Transmembrane</keyword>
<accession>J6ET80</accession>
<keyword evidence="2" id="KW-1003">Cell membrane</keyword>
<comment type="caution">
    <text evidence="11">The sequence shown here is derived from an EMBL/GenBank/DDBJ whole genome shotgun (WGS) entry which is preliminary data.</text>
</comment>
<dbReference type="KEGG" id="tasa:A1Q1_05587"/>
<dbReference type="Proteomes" id="UP000002748">
    <property type="component" value="Unassembled WGS sequence"/>
</dbReference>
<dbReference type="EMBL" id="ALBS01000316">
    <property type="protein sequence ID" value="EJT45967.1"/>
    <property type="molecule type" value="Genomic_DNA"/>
</dbReference>
<keyword evidence="6" id="KW-0325">Glycoprotein</keyword>
<feature type="transmembrane region" description="Helical" evidence="9">
    <location>
        <begin position="214"/>
        <end position="238"/>
    </location>
</feature>
<organism evidence="11 12">
    <name type="scientific">Trichosporon asahii var. asahii (strain ATCC 90039 / CBS 2479 / JCM 2466 / KCTC 7840 / NBRC 103889/ NCYC 2677 / UAMH 7654)</name>
    <name type="common">Yeast</name>
    <dbReference type="NCBI Taxonomy" id="1186058"/>
    <lineage>
        <taxon>Eukaryota</taxon>
        <taxon>Fungi</taxon>
        <taxon>Dikarya</taxon>
        <taxon>Basidiomycota</taxon>
        <taxon>Agaricomycotina</taxon>
        <taxon>Tremellomycetes</taxon>
        <taxon>Trichosporonales</taxon>
        <taxon>Trichosporonaceae</taxon>
        <taxon>Trichosporon</taxon>
    </lineage>
</organism>
<dbReference type="InterPro" id="IPR046936">
    <property type="entry name" value="BIM1-like"/>
</dbReference>
<keyword evidence="3" id="KW-0336">GPI-anchor</keyword>
<feature type="region of interest" description="Disordered" evidence="8">
    <location>
        <begin position="251"/>
        <end position="270"/>
    </location>
</feature>
<evidence type="ECO:0000313" key="12">
    <source>
        <dbReference type="Proteomes" id="UP000002748"/>
    </source>
</evidence>
<dbReference type="PANTHER" id="PTHR34992:SF5">
    <property type="entry name" value="ANCHORED PROTEIN, PUTATIVE (AFU_ORTHOLOGUE AFUA_6G02800)-RELATED"/>
    <property type="match status" value="1"/>
</dbReference>
<reference evidence="11 12" key="1">
    <citation type="journal article" date="2012" name="Eukaryot. Cell">
        <title>Draft genome sequence of CBS 2479, the standard type strain of Trichosporon asahii.</title>
        <authorList>
            <person name="Yang R.Y."/>
            <person name="Li H.T."/>
            <person name="Zhu H."/>
            <person name="Zhou G.P."/>
            <person name="Wang M."/>
            <person name="Wang L."/>
        </authorList>
    </citation>
    <scope>NUCLEOTIDE SEQUENCE [LARGE SCALE GENOMIC DNA]</scope>
    <source>
        <strain evidence="12">ATCC 90039 / CBS 2479 / JCM 2466 / KCTC 7840 / NCYC 2677 / UAMH 7654</strain>
    </source>
</reference>
<name>J6ET80_TRIAS</name>
<dbReference type="GO" id="GO:0005886">
    <property type="term" value="C:plasma membrane"/>
    <property type="evidence" value="ECO:0007669"/>
    <property type="project" value="UniProtKB-SubCell"/>
</dbReference>
<dbReference type="RefSeq" id="XP_014176271.1">
    <property type="nucleotide sequence ID" value="XM_014320796.1"/>
</dbReference>
<keyword evidence="5 9" id="KW-0472">Membrane</keyword>
<gene>
    <name evidence="11" type="ORF">A1Q1_05587</name>
</gene>
<feature type="region of interest" description="Disordered" evidence="8">
    <location>
        <begin position="190"/>
        <end position="211"/>
    </location>
</feature>
<dbReference type="GO" id="GO:0098552">
    <property type="term" value="C:side of membrane"/>
    <property type="evidence" value="ECO:0007669"/>
    <property type="project" value="UniProtKB-KW"/>
</dbReference>
<feature type="domain" description="Copper acquisition factor BIM1-like" evidence="10">
    <location>
        <begin position="30"/>
        <end position="172"/>
    </location>
</feature>
<evidence type="ECO:0000256" key="3">
    <source>
        <dbReference type="ARBA" id="ARBA00022622"/>
    </source>
</evidence>
<protein>
    <submittedName>
        <fullName evidence="11">Cytokine inducing-glycoprotein</fullName>
    </submittedName>
</protein>
<evidence type="ECO:0000256" key="7">
    <source>
        <dbReference type="ARBA" id="ARBA00023288"/>
    </source>
</evidence>
<evidence type="ECO:0000313" key="11">
    <source>
        <dbReference type="EMBL" id="EJT45967.1"/>
    </source>
</evidence>
<dbReference type="OrthoDB" id="2587363at2759"/>
<dbReference type="HOGENOM" id="CLU_090089_0_0_1"/>
<evidence type="ECO:0000256" key="8">
    <source>
        <dbReference type="SAM" id="MobiDB-lite"/>
    </source>
</evidence>
<evidence type="ECO:0000256" key="9">
    <source>
        <dbReference type="SAM" id="Phobius"/>
    </source>
</evidence>
<sequence>MSPVVLRPRADASAAALPSGHVQIKPGPSVDVEYPPMRTNTDHSLTYKGPCSGSSLGERTEFPLTGGKIFLSQRQPVDNINFLWTGDVSKEPHEFQTFGDPTIIDAEAGHTCANGPDFASLGFKAGDVATIMVMYQADGPPKKGLDKRWQYLCSDVKLTDDKSVGADVCVNVGEQRIAQADETMNVTLSSDFSQNGKKSASVASTSSGLSPTEAGGIGAGVTVGAFLLLAGLLFALGFRLKNKNKERIIMDDSSSTSSYPRKDPQMMSRA</sequence>
<evidence type="ECO:0000259" key="10">
    <source>
        <dbReference type="Pfam" id="PF20238"/>
    </source>
</evidence>
<comment type="subcellular location">
    <subcellularLocation>
        <location evidence="1">Cell membrane</location>
        <topology evidence="1">Lipid-anchor</topology>
        <topology evidence="1">GPI-anchor</topology>
    </subcellularLocation>
</comment>
<dbReference type="GeneID" id="25989099"/>
<keyword evidence="9" id="KW-1133">Transmembrane helix</keyword>
<dbReference type="AlphaFoldDB" id="J6ET80"/>
<evidence type="ECO:0000256" key="5">
    <source>
        <dbReference type="ARBA" id="ARBA00023136"/>
    </source>
</evidence>
<evidence type="ECO:0000256" key="6">
    <source>
        <dbReference type="ARBA" id="ARBA00023180"/>
    </source>
</evidence>
<dbReference type="InterPro" id="IPR046530">
    <property type="entry name" value="BIM1-like_dom"/>
</dbReference>
<proteinExistence type="predicted"/>
<evidence type="ECO:0000256" key="1">
    <source>
        <dbReference type="ARBA" id="ARBA00004609"/>
    </source>
</evidence>
<dbReference type="VEuPathDB" id="FungiDB:A1Q1_05587"/>
<evidence type="ECO:0000256" key="2">
    <source>
        <dbReference type="ARBA" id="ARBA00022475"/>
    </source>
</evidence>
<feature type="compositionally biased region" description="Low complexity" evidence="8">
    <location>
        <begin position="196"/>
        <end position="210"/>
    </location>
</feature>